<dbReference type="EMBL" id="BAAALD010000016">
    <property type="protein sequence ID" value="GAA1079850.1"/>
    <property type="molecule type" value="Genomic_DNA"/>
</dbReference>
<feature type="transmembrane region" description="Helical" evidence="8">
    <location>
        <begin position="112"/>
        <end position="131"/>
    </location>
</feature>
<dbReference type="InterPro" id="IPR000390">
    <property type="entry name" value="Small_drug/metabolite_transptr"/>
</dbReference>
<evidence type="ECO:0000256" key="4">
    <source>
        <dbReference type="ARBA" id="ARBA00022692"/>
    </source>
</evidence>
<dbReference type="SUPFAM" id="SSF103481">
    <property type="entry name" value="Multidrug resistance efflux transporter EmrE"/>
    <property type="match status" value="1"/>
</dbReference>
<feature type="transmembrane region" description="Helical" evidence="8">
    <location>
        <begin position="87"/>
        <end position="106"/>
    </location>
</feature>
<proteinExistence type="inferred from homology"/>
<comment type="subcellular location">
    <subcellularLocation>
        <location evidence="1 7">Cell membrane</location>
        <topology evidence="1 7">Multi-pass membrane protein</topology>
    </subcellularLocation>
</comment>
<evidence type="ECO:0000256" key="3">
    <source>
        <dbReference type="ARBA" id="ARBA00022475"/>
    </source>
</evidence>
<dbReference type="Proteomes" id="UP001499987">
    <property type="component" value="Unassembled WGS sequence"/>
</dbReference>
<comment type="caution">
    <text evidence="9">The sequence shown here is derived from an EMBL/GenBank/DDBJ whole genome shotgun (WGS) entry which is preliminary data.</text>
</comment>
<feature type="transmembrane region" description="Helical" evidence="8">
    <location>
        <begin position="60"/>
        <end position="78"/>
    </location>
</feature>
<sequence length="132" mass="13519">MRRTRQDKTARYCGGSDRAAALYCGGAVVAWLVLIVAGVLETVWAVSLEAAKGFSRPLPSAVFAVALVLSMGGLAYALRSIPLGTGYVVWVGIGAVGTALYGMAALGDALTAARVTCLLLILGGVIGLKVLH</sequence>
<evidence type="ECO:0000256" key="7">
    <source>
        <dbReference type="RuleBase" id="RU003942"/>
    </source>
</evidence>
<keyword evidence="2" id="KW-0813">Transport</keyword>
<name>A0ABN1THI4_9ACTN</name>
<reference evidence="9 10" key="1">
    <citation type="journal article" date="2019" name="Int. J. Syst. Evol. Microbiol.">
        <title>The Global Catalogue of Microorganisms (GCM) 10K type strain sequencing project: providing services to taxonomists for standard genome sequencing and annotation.</title>
        <authorList>
            <consortium name="The Broad Institute Genomics Platform"/>
            <consortium name="The Broad Institute Genome Sequencing Center for Infectious Disease"/>
            <person name="Wu L."/>
            <person name="Ma J."/>
        </authorList>
    </citation>
    <scope>NUCLEOTIDE SEQUENCE [LARGE SCALE GENOMIC DNA]</scope>
    <source>
        <strain evidence="9 10">JCM 13002</strain>
    </source>
</reference>
<comment type="similarity">
    <text evidence="7">Belongs to the drug/metabolite transporter (DMT) superfamily. Small multidrug resistance (SMR) (TC 2.A.7.1) family.</text>
</comment>
<accession>A0ABN1THI4</accession>
<protein>
    <recommendedName>
        <fullName evidence="11">Ligand-binding protein SH3</fullName>
    </recommendedName>
</protein>
<feature type="transmembrane region" description="Helical" evidence="8">
    <location>
        <begin position="20"/>
        <end position="40"/>
    </location>
</feature>
<dbReference type="Gene3D" id="1.10.3730.20">
    <property type="match status" value="1"/>
</dbReference>
<evidence type="ECO:0000256" key="6">
    <source>
        <dbReference type="ARBA" id="ARBA00023136"/>
    </source>
</evidence>
<evidence type="ECO:0000256" key="8">
    <source>
        <dbReference type="SAM" id="Phobius"/>
    </source>
</evidence>
<keyword evidence="5 8" id="KW-1133">Transmembrane helix</keyword>
<evidence type="ECO:0000313" key="9">
    <source>
        <dbReference type="EMBL" id="GAA1079850.1"/>
    </source>
</evidence>
<dbReference type="InterPro" id="IPR037185">
    <property type="entry name" value="EmrE-like"/>
</dbReference>
<dbReference type="PANTHER" id="PTHR30561">
    <property type="entry name" value="SMR FAMILY PROTON-DEPENDENT DRUG EFFLUX TRANSPORTER SUGE"/>
    <property type="match status" value="1"/>
</dbReference>
<keyword evidence="10" id="KW-1185">Reference proteome</keyword>
<evidence type="ECO:0000256" key="5">
    <source>
        <dbReference type="ARBA" id="ARBA00022989"/>
    </source>
</evidence>
<evidence type="ECO:0008006" key="11">
    <source>
        <dbReference type="Google" id="ProtNLM"/>
    </source>
</evidence>
<dbReference type="PANTHER" id="PTHR30561:SF0">
    <property type="entry name" value="GUANIDINIUM EXPORTER"/>
    <property type="match status" value="1"/>
</dbReference>
<dbReference type="Pfam" id="PF00893">
    <property type="entry name" value="Multi_Drug_Res"/>
    <property type="match status" value="1"/>
</dbReference>
<evidence type="ECO:0000256" key="1">
    <source>
        <dbReference type="ARBA" id="ARBA00004651"/>
    </source>
</evidence>
<keyword evidence="6 8" id="KW-0472">Membrane</keyword>
<keyword evidence="3" id="KW-1003">Cell membrane</keyword>
<evidence type="ECO:0000256" key="2">
    <source>
        <dbReference type="ARBA" id="ARBA00022448"/>
    </source>
</evidence>
<organism evidence="9 10">
    <name type="scientific">Kitasatospora arboriphila</name>
    <dbReference type="NCBI Taxonomy" id="258052"/>
    <lineage>
        <taxon>Bacteria</taxon>
        <taxon>Bacillati</taxon>
        <taxon>Actinomycetota</taxon>
        <taxon>Actinomycetes</taxon>
        <taxon>Kitasatosporales</taxon>
        <taxon>Streptomycetaceae</taxon>
        <taxon>Kitasatospora</taxon>
    </lineage>
</organism>
<keyword evidence="4 7" id="KW-0812">Transmembrane</keyword>
<gene>
    <name evidence="9" type="ORF">GCM10009663_22920</name>
</gene>
<dbReference type="InterPro" id="IPR045324">
    <property type="entry name" value="Small_multidrug_res"/>
</dbReference>
<evidence type="ECO:0000313" key="10">
    <source>
        <dbReference type="Proteomes" id="UP001499987"/>
    </source>
</evidence>